<evidence type="ECO:0000256" key="2">
    <source>
        <dbReference type="ARBA" id="ARBA00023315"/>
    </source>
</evidence>
<dbReference type="InterPro" id="IPR000182">
    <property type="entry name" value="GNAT_dom"/>
</dbReference>
<evidence type="ECO:0000256" key="1">
    <source>
        <dbReference type="ARBA" id="ARBA00022679"/>
    </source>
</evidence>
<evidence type="ECO:0000313" key="5">
    <source>
        <dbReference type="Proteomes" id="UP001179280"/>
    </source>
</evidence>
<dbReference type="InterPro" id="IPR016181">
    <property type="entry name" value="Acyl_CoA_acyltransferase"/>
</dbReference>
<evidence type="ECO:0000313" key="4">
    <source>
        <dbReference type="EMBL" id="MBM7836789.1"/>
    </source>
</evidence>
<dbReference type="PROSITE" id="PS51186">
    <property type="entry name" value="GNAT"/>
    <property type="match status" value="1"/>
</dbReference>
<dbReference type="CDD" id="cd04301">
    <property type="entry name" value="NAT_SF"/>
    <property type="match status" value="1"/>
</dbReference>
<reference evidence="4" key="1">
    <citation type="submission" date="2021-01" db="EMBL/GenBank/DDBJ databases">
        <title>Genomic Encyclopedia of Type Strains, Phase IV (KMG-IV): sequencing the most valuable type-strain genomes for metagenomic binning, comparative biology and taxonomic classification.</title>
        <authorList>
            <person name="Goeker M."/>
        </authorList>
    </citation>
    <scope>NUCLEOTIDE SEQUENCE</scope>
    <source>
        <strain evidence="4">DSM 21943</strain>
    </source>
</reference>
<dbReference type="RefSeq" id="WP_367617741.1">
    <property type="nucleotide sequence ID" value="NZ_JAFBCV010000001.1"/>
</dbReference>
<feature type="domain" description="N-acetyltransferase" evidence="3">
    <location>
        <begin position="127"/>
        <end position="202"/>
    </location>
</feature>
<name>A0ABS2SMP9_9BACI</name>
<keyword evidence="5" id="KW-1185">Reference proteome</keyword>
<dbReference type="EMBL" id="JAFBCV010000001">
    <property type="protein sequence ID" value="MBM7836789.1"/>
    <property type="molecule type" value="Genomic_DNA"/>
</dbReference>
<proteinExistence type="predicted"/>
<keyword evidence="2" id="KW-0012">Acyltransferase</keyword>
<dbReference type="InterPro" id="IPR050680">
    <property type="entry name" value="YpeA/RimI_acetyltransf"/>
</dbReference>
<dbReference type="SUPFAM" id="SSF55729">
    <property type="entry name" value="Acyl-CoA N-acyltransferases (Nat)"/>
    <property type="match status" value="1"/>
</dbReference>
<dbReference type="PANTHER" id="PTHR43420">
    <property type="entry name" value="ACETYLTRANSFERASE"/>
    <property type="match status" value="1"/>
</dbReference>
<evidence type="ECO:0000259" key="3">
    <source>
        <dbReference type="PROSITE" id="PS51186"/>
    </source>
</evidence>
<dbReference type="PANTHER" id="PTHR43420:SF47">
    <property type="entry name" value="N-ACETYLTRANSFERASE DOMAIN-CONTAINING PROTEIN"/>
    <property type="match status" value="1"/>
</dbReference>
<organism evidence="4 5">
    <name type="scientific">Shouchella xiaoxiensis</name>
    <dbReference type="NCBI Taxonomy" id="766895"/>
    <lineage>
        <taxon>Bacteria</taxon>
        <taxon>Bacillati</taxon>
        <taxon>Bacillota</taxon>
        <taxon>Bacilli</taxon>
        <taxon>Bacillales</taxon>
        <taxon>Bacillaceae</taxon>
        <taxon>Shouchella</taxon>
    </lineage>
</organism>
<accession>A0ABS2SMP9</accession>
<gene>
    <name evidence="4" type="ORF">JOC54_000020</name>
</gene>
<dbReference type="Pfam" id="PF00583">
    <property type="entry name" value="Acetyltransf_1"/>
    <property type="match status" value="1"/>
</dbReference>
<keyword evidence="1" id="KW-0808">Transferase</keyword>
<dbReference type="Gene3D" id="3.40.630.30">
    <property type="match status" value="1"/>
</dbReference>
<comment type="caution">
    <text evidence="4">The sequence shown here is derived from an EMBL/GenBank/DDBJ whole genome shotgun (WGS) entry which is preliminary data.</text>
</comment>
<protein>
    <submittedName>
        <fullName evidence="4">Ribosomal protein S18 acetylase RimI-like enzyme</fullName>
    </submittedName>
</protein>
<sequence length="202" mass="22251">MSGSIQIIKASPSSIIGGQLNAMALGTMAHTIVGSTNQTVIEETMGALWQQKNNRFSHEFAYEAKQGKKTLGILTCYPTPVLDSLGLPTAKQILSIRRMEMIVYAVKNIRSIYGIMTMEEGKKDEFHIGSIAMLPESRGLGIGKLLLAKAEELAKEQSCTKISLTVREDNPKARQLYERVGYQVAGKIKKGSFSLDRMVKQL</sequence>
<dbReference type="Proteomes" id="UP001179280">
    <property type="component" value="Unassembled WGS sequence"/>
</dbReference>